<reference evidence="1" key="1">
    <citation type="submission" date="2019-07" db="EMBL/GenBank/DDBJ databases">
        <authorList>
            <consortium name="Wellcome Sanger Institute Data Sharing"/>
        </authorList>
    </citation>
    <scope>NUCLEOTIDE SEQUENCE [LARGE SCALE GENOMIC DNA]</scope>
</reference>
<name>A0A8C5C4C5_GADMO</name>
<dbReference type="InterPro" id="IPR009079">
    <property type="entry name" value="4_helix_cytokine-like_core"/>
</dbReference>
<sequence length="70" mass="7786">METQDKCDPSSLRQNSMFSAPTALDQGDVWEAEWCHYVMERLFSFSILAARVFALGDPAQHSQGSAGQCM</sequence>
<evidence type="ECO:0000313" key="2">
    <source>
        <dbReference type="Proteomes" id="UP000694546"/>
    </source>
</evidence>
<dbReference type="GeneTree" id="ENSGT00940000176879"/>
<proteinExistence type="predicted"/>
<dbReference type="Proteomes" id="UP000694546">
    <property type="component" value="Chromosome 1"/>
</dbReference>
<dbReference type="AlphaFoldDB" id="A0A8C5C4C5"/>
<reference evidence="1" key="3">
    <citation type="submission" date="2025-09" db="UniProtKB">
        <authorList>
            <consortium name="Ensembl"/>
        </authorList>
    </citation>
    <scope>IDENTIFICATION</scope>
</reference>
<keyword evidence="2" id="KW-1185">Reference proteome</keyword>
<dbReference type="Ensembl" id="ENSGMOT00000052898.1">
    <property type="protein sequence ID" value="ENSGMOP00000053064.1"/>
    <property type="gene ID" value="ENSGMOG00000029460.1"/>
</dbReference>
<evidence type="ECO:0000313" key="1">
    <source>
        <dbReference type="Ensembl" id="ENSGMOP00000053064.1"/>
    </source>
</evidence>
<reference evidence="1" key="2">
    <citation type="submission" date="2025-08" db="UniProtKB">
        <authorList>
            <consortium name="Ensembl"/>
        </authorList>
    </citation>
    <scope>IDENTIFICATION</scope>
</reference>
<dbReference type="Gene3D" id="1.20.1250.10">
    <property type="match status" value="1"/>
</dbReference>
<accession>A0A8C5C4C5</accession>
<protein>
    <submittedName>
        <fullName evidence="1">Uncharacterized protein</fullName>
    </submittedName>
</protein>
<organism evidence="1 2">
    <name type="scientific">Gadus morhua</name>
    <name type="common">Atlantic cod</name>
    <dbReference type="NCBI Taxonomy" id="8049"/>
    <lineage>
        <taxon>Eukaryota</taxon>
        <taxon>Metazoa</taxon>
        <taxon>Chordata</taxon>
        <taxon>Craniata</taxon>
        <taxon>Vertebrata</taxon>
        <taxon>Euteleostomi</taxon>
        <taxon>Actinopterygii</taxon>
        <taxon>Neopterygii</taxon>
        <taxon>Teleostei</taxon>
        <taxon>Neoteleostei</taxon>
        <taxon>Acanthomorphata</taxon>
        <taxon>Zeiogadaria</taxon>
        <taxon>Gadariae</taxon>
        <taxon>Gadiformes</taxon>
        <taxon>Gadoidei</taxon>
        <taxon>Gadidae</taxon>
        <taxon>Gadus</taxon>
    </lineage>
</organism>